<dbReference type="PANTHER" id="PTHR24305">
    <property type="entry name" value="CYTOCHROME P450"/>
    <property type="match status" value="1"/>
</dbReference>
<proteinExistence type="predicted"/>
<keyword evidence="7" id="KW-1185">Reference proteome</keyword>
<protein>
    <submittedName>
        <fullName evidence="6">Cytochrome P450</fullName>
    </submittedName>
</protein>
<keyword evidence="5" id="KW-0732">Signal</keyword>
<dbReference type="GO" id="GO:0016705">
    <property type="term" value="F:oxidoreductase activity, acting on paired donors, with incorporation or reduction of molecular oxygen"/>
    <property type="evidence" value="ECO:0007669"/>
    <property type="project" value="InterPro"/>
</dbReference>
<dbReference type="GO" id="GO:0020037">
    <property type="term" value="F:heme binding"/>
    <property type="evidence" value="ECO:0007669"/>
    <property type="project" value="InterPro"/>
</dbReference>
<evidence type="ECO:0000256" key="5">
    <source>
        <dbReference type="SAM" id="SignalP"/>
    </source>
</evidence>
<keyword evidence="3 4" id="KW-0408">Iron</keyword>
<sequence length="482" mass="53821">MSLLSMLIHSRWPLALAALVVYLAYKVKGYYRLRHFKGPPGSGWLELWHSSAMLGDNLHLRYKDVCDKYGTIARIGPNDLITCSREVLSHMSAVRSPYTRASWFAMAFRFQPGRDNLFSETNEEIHSRRRQQMAPGYSGKENLELEGGVDTYIEKLIYLIRSKYLSTPEHAVSFDLGIKLQYLALDVINSVGLGDSLGNLDNDTDEYAYIQSLEEGVHMGIFFSAIGLLSIMQAPWIFRLFAPSEKDGMGFGRVMRHARTRIEARLRQDTETRSDMLASFVRHGLGTEELVGEAILQLIAGSDTTATAIRSTMLYLLTHPRVYAKLQAAVDAAVAEGKAPPAPGIISDAEAKSLPYLQACVKEGMRIHPPTTGPFSKRVPDGGDTVMVAGKLVFLPGGANVSSSAYAVLMNKDVYGQDADEFRPERWLLEKNEEKLAVMHRTHDLIFGYGRYQCLGKPIALMEIHKTVFEVWCSARTFLVLT</sequence>
<dbReference type="PANTHER" id="PTHR24305:SF236">
    <property type="entry name" value="PISATIN DEMETHYLASE"/>
    <property type="match status" value="1"/>
</dbReference>
<dbReference type="CDD" id="cd11060">
    <property type="entry name" value="CYP57A1-like"/>
    <property type="match status" value="1"/>
</dbReference>
<dbReference type="InterPro" id="IPR001128">
    <property type="entry name" value="Cyt_P450"/>
</dbReference>
<evidence type="ECO:0000313" key="7">
    <source>
        <dbReference type="Proteomes" id="UP001305647"/>
    </source>
</evidence>
<dbReference type="InterPro" id="IPR050121">
    <property type="entry name" value="Cytochrome_P450_monoxygenase"/>
</dbReference>
<dbReference type="InterPro" id="IPR036396">
    <property type="entry name" value="Cyt_P450_sf"/>
</dbReference>
<comment type="caution">
    <text evidence="6">The sequence shown here is derived from an EMBL/GenBank/DDBJ whole genome shotgun (WGS) entry which is preliminary data.</text>
</comment>
<evidence type="ECO:0000313" key="6">
    <source>
        <dbReference type="EMBL" id="KAK4095721.1"/>
    </source>
</evidence>
<dbReference type="InterPro" id="IPR002401">
    <property type="entry name" value="Cyt_P450_E_grp-I"/>
</dbReference>
<keyword evidence="2 4" id="KW-0479">Metal-binding</keyword>
<dbReference type="EMBL" id="MU863804">
    <property type="protein sequence ID" value="KAK4095721.1"/>
    <property type="molecule type" value="Genomic_DNA"/>
</dbReference>
<comment type="cofactor">
    <cofactor evidence="4">
        <name>heme</name>
        <dbReference type="ChEBI" id="CHEBI:30413"/>
    </cofactor>
</comment>
<feature type="binding site" description="axial binding residue" evidence="4">
    <location>
        <position position="454"/>
    </location>
    <ligand>
        <name>heme</name>
        <dbReference type="ChEBI" id="CHEBI:30413"/>
    </ligand>
    <ligandPart>
        <name>Fe</name>
        <dbReference type="ChEBI" id="CHEBI:18248"/>
    </ligandPart>
</feature>
<dbReference type="GO" id="GO:0004497">
    <property type="term" value="F:monooxygenase activity"/>
    <property type="evidence" value="ECO:0007669"/>
    <property type="project" value="InterPro"/>
</dbReference>
<feature type="signal peptide" evidence="5">
    <location>
        <begin position="1"/>
        <end position="17"/>
    </location>
</feature>
<evidence type="ECO:0000256" key="1">
    <source>
        <dbReference type="ARBA" id="ARBA00022617"/>
    </source>
</evidence>
<dbReference type="GO" id="GO:0005506">
    <property type="term" value="F:iron ion binding"/>
    <property type="evidence" value="ECO:0007669"/>
    <property type="project" value="InterPro"/>
</dbReference>
<name>A0AAN6PRK8_9PEZI</name>
<gene>
    <name evidence="6" type="ORF">N658DRAFT_437656</name>
</gene>
<keyword evidence="1 4" id="KW-0349">Heme</keyword>
<reference evidence="6" key="1">
    <citation type="journal article" date="2023" name="Mol. Phylogenet. Evol.">
        <title>Genome-scale phylogeny and comparative genomics of the fungal order Sordariales.</title>
        <authorList>
            <person name="Hensen N."/>
            <person name="Bonometti L."/>
            <person name="Westerberg I."/>
            <person name="Brannstrom I.O."/>
            <person name="Guillou S."/>
            <person name="Cros-Aarteil S."/>
            <person name="Calhoun S."/>
            <person name="Haridas S."/>
            <person name="Kuo A."/>
            <person name="Mondo S."/>
            <person name="Pangilinan J."/>
            <person name="Riley R."/>
            <person name="LaButti K."/>
            <person name="Andreopoulos B."/>
            <person name="Lipzen A."/>
            <person name="Chen C."/>
            <person name="Yan M."/>
            <person name="Daum C."/>
            <person name="Ng V."/>
            <person name="Clum A."/>
            <person name="Steindorff A."/>
            <person name="Ohm R.A."/>
            <person name="Martin F."/>
            <person name="Silar P."/>
            <person name="Natvig D.O."/>
            <person name="Lalanne C."/>
            <person name="Gautier V."/>
            <person name="Ament-Velasquez S.L."/>
            <person name="Kruys A."/>
            <person name="Hutchinson M.I."/>
            <person name="Powell A.J."/>
            <person name="Barry K."/>
            <person name="Miller A.N."/>
            <person name="Grigoriev I.V."/>
            <person name="Debuchy R."/>
            <person name="Gladieux P."/>
            <person name="Hiltunen Thoren M."/>
            <person name="Johannesson H."/>
        </authorList>
    </citation>
    <scope>NUCLEOTIDE SEQUENCE</scope>
    <source>
        <strain evidence="6">CBS 757.83</strain>
    </source>
</reference>
<reference evidence="6" key="2">
    <citation type="submission" date="2023-05" db="EMBL/GenBank/DDBJ databases">
        <authorList>
            <consortium name="Lawrence Berkeley National Laboratory"/>
            <person name="Steindorff A."/>
            <person name="Hensen N."/>
            <person name="Bonometti L."/>
            <person name="Westerberg I."/>
            <person name="Brannstrom I.O."/>
            <person name="Guillou S."/>
            <person name="Cros-Aarteil S."/>
            <person name="Calhoun S."/>
            <person name="Haridas S."/>
            <person name="Kuo A."/>
            <person name="Mondo S."/>
            <person name="Pangilinan J."/>
            <person name="Riley R."/>
            <person name="Labutti K."/>
            <person name="Andreopoulos B."/>
            <person name="Lipzen A."/>
            <person name="Chen C."/>
            <person name="Yanf M."/>
            <person name="Daum C."/>
            <person name="Ng V."/>
            <person name="Clum A."/>
            <person name="Ohm R."/>
            <person name="Martin F."/>
            <person name="Silar P."/>
            <person name="Natvig D."/>
            <person name="Lalanne C."/>
            <person name="Gautier V."/>
            <person name="Ament-Velasquez S.L."/>
            <person name="Kruys A."/>
            <person name="Hutchinson M.I."/>
            <person name="Powell A.J."/>
            <person name="Barry K."/>
            <person name="Miller A.N."/>
            <person name="Grigoriev I.V."/>
            <person name="Debuchy R."/>
            <person name="Gladieux P."/>
            <person name="Thoren M.H."/>
            <person name="Johannesson H."/>
        </authorList>
    </citation>
    <scope>NUCLEOTIDE SEQUENCE</scope>
    <source>
        <strain evidence="6">CBS 757.83</strain>
    </source>
</reference>
<dbReference type="Pfam" id="PF00067">
    <property type="entry name" value="p450"/>
    <property type="match status" value="1"/>
</dbReference>
<organism evidence="6 7">
    <name type="scientific">Parathielavia hyrcaniae</name>
    <dbReference type="NCBI Taxonomy" id="113614"/>
    <lineage>
        <taxon>Eukaryota</taxon>
        <taxon>Fungi</taxon>
        <taxon>Dikarya</taxon>
        <taxon>Ascomycota</taxon>
        <taxon>Pezizomycotina</taxon>
        <taxon>Sordariomycetes</taxon>
        <taxon>Sordariomycetidae</taxon>
        <taxon>Sordariales</taxon>
        <taxon>Chaetomiaceae</taxon>
        <taxon>Parathielavia</taxon>
    </lineage>
</organism>
<evidence type="ECO:0000256" key="3">
    <source>
        <dbReference type="ARBA" id="ARBA00023004"/>
    </source>
</evidence>
<dbReference type="SUPFAM" id="SSF48264">
    <property type="entry name" value="Cytochrome P450"/>
    <property type="match status" value="1"/>
</dbReference>
<dbReference type="AlphaFoldDB" id="A0AAN6PRK8"/>
<evidence type="ECO:0000256" key="4">
    <source>
        <dbReference type="PIRSR" id="PIRSR602401-1"/>
    </source>
</evidence>
<dbReference type="PRINTS" id="PR00385">
    <property type="entry name" value="P450"/>
</dbReference>
<dbReference type="Gene3D" id="1.10.630.10">
    <property type="entry name" value="Cytochrome P450"/>
    <property type="match status" value="1"/>
</dbReference>
<dbReference type="Proteomes" id="UP001305647">
    <property type="component" value="Unassembled WGS sequence"/>
</dbReference>
<dbReference type="PRINTS" id="PR00463">
    <property type="entry name" value="EP450I"/>
</dbReference>
<feature type="chain" id="PRO_5042965652" evidence="5">
    <location>
        <begin position="18"/>
        <end position="482"/>
    </location>
</feature>
<evidence type="ECO:0000256" key="2">
    <source>
        <dbReference type="ARBA" id="ARBA00022723"/>
    </source>
</evidence>
<accession>A0AAN6PRK8</accession>